<dbReference type="Gene3D" id="1.25.40.20">
    <property type="entry name" value="Ankyrin repeat-containing domain"/>
    <property type="match status" value="2"/>
</dbReference>
<reference evidence="4" key="1">
    <citation type="journal article" date="2017" name="Genome Biol.">
        <title>Comparative genomics reveals high biological diversity and specific adaptations in the industrially and medically important fungal genus Aspergillus.</title>
        <authorList>
            <person name="de Vries R.P."/>
            <person name="Riley R."/>
            <person name="Wiebenga A."/>
            <person name="Aguilar-Osorio G."/>
            <person name="Amillis S."/>
            <person name="Uchima C.A."/>
            <person name="Anderluh G."/>
            <person name="Asadollahi M."/>
            <person name="Askin M."/>
            <person name="Barry K."/>
            <person name="Battaglia E."/>
            <person name="Bayram O."/>
            <person name="Benocci T."/>
            <person name="Braus-Stromeyer S.A."/>
            <person name="Caldana C."/>
            <person name="Canovas D."/>
            <person name="Cerqueira G.C."/>
            <person name="Chen F."/>
            <person name="Chen W."/>
            <person name="Choi C."/>
            <person name="Clum A."/>
            <person name="Dos Santos R.A."/>
            <person name="Damasio A.R."/>
            <person name="Diallinas G."/>
            <person name="Emri T."/>
            <person name="Fekete E."/>
            <person name="Flipphi M."/>
            <person name="Freyberg S."/>
            <person name="Gallo A."/>
            <person name="Gournas C."/>
            <person name="Habgood R."/>
            <person name="Hainaut M."/>
            <person name="Harispe M.L."/>
            <person name="Henrissat B."/>
            <person name="Hilden K.S."/>
            <person name="Hope R."/>
            <person name="Hossain A."/>
            <person name="Karabika E."/>
            <person name="Karaffa L."/>
            <person name="Karanyi Z."/>
            <person name="Krasevec N."/>
            <person name="Kuo A."/>
            <person name="Kusch H."/>
            <person name="LaButti K."/>
            <person name="Lagendijk E.L."/>
            <person name="Lapidus A."/>
            <person name="Levasseur A."/>
            <person name="Lindquist E."/>
            <person name="Lipzen A."/>
            <person name="Logrieco A.F."/>
            <person name="MacCabe A."/>
            <person name="Maekelae M.R."/>
            <person name="Malavazi I."/>
            <person name="Melin P."/>
            <person name="Meyer V."/>
            <person name="Mielnichuk N."/>
            <person name="Miskei M."/>
            <person name="Molnar A.P."/>
            <person name="Mule G."/>
            <person name="Ngan C.Y."/>
            <person name="Orejas M."/>
            <person name="Orosz E."/>
            <person name="Ouedraogo J.P."/>
            <person name="Overkamp K.M."/>
            <person name="Park H.-S."/>
            <person name="Perrone G."/>
            <person name="Piumi F."/>
            <person name="Punt P.J."/>
            <person name="Ram A.F."/>
            <person name="Ramon A."/>
            <person name="Rauscher S."/>
            <person name="Record E."/>
            <person name="Riano-Pachon D.M."/>
            <person name="Robert V."/>
            <person name="Roehrig J."/>
            <person name="Ruller R."/>
            <person name="Salamov A."/>
            <person name="Salih N.S."/>
            <person name="Samson R.A."/>
            <person name="Sandor E."/>
            <person name="Sanguinetti M."/>
            <person name="Schuetze T."/>
            <person name="Sepcic K."/>
            <person name="Shelest E."/>
            <person name="Sherlock G."/>
            <person name="Sophianopoulou V."/>
            <person name="Squina F.M."/>
            <person name="Sun H."/>
            <person name="Susca A."/>
            <person name="Todd R.B."/>
            <person name="Tsang A."/>
            <person name="Unkles S.E."/>
            <person name="van de Wiele N."/>
            <person name="van Rossen-Uffink D."/>
            <person name="Oliveira J.V."/>
            <person name="Vesth T.C."/>
            <person name="Visser J."/>
            <person name="Yu J.-H."/>
            <person name="Zhou M."/>
            <person name="Andersen M.R."/>
            <person name="Archer D.B."/>
            <person name="Baker S.E."/>
            <person name="Benoit I."/>
            <person name="Brakhage A.A."/>
            <person name="Braus G.H."/>
            <person name="Fischer R."/>
            <person name="Frisvad J.C."/>
            <person name="Goldman G.H."/>
            <person name="Houbraken J."/>
            <person name="Oakley B."/>
            <person name="Pocsi I."/>
            <person name="Scazzocchio C."/>
            <person name="Seiboth B."/>
            <person name="vanKuyk P.A."/>
            <person name="Wortman J."/>
            <person name="Dyer P.S."/>
            <person name="Grigoriev I.V."/>
        </authorList>
    </citation>
    <scope>NUCLEOTIDE SEQUENCE [LARGE SCALE GENOMIC DNA]</scope>
    <source>
        <strain evidence="4">ATCC 16872 / CBS 172.66 / WB 5094</strain>
    </source>
</reference>
<keyword evidence="4" id="KW-1185">Reference proteome</keyword>
<evidence type="ECO:0000313" key="3">
    <source>
        <dbReference type="EMBL" id="OJK02584.1"/>
    </source>
</evidence>
<feature type="region of interest" description="Disordered" evidence="2">
    <location>
        <begin position="269"/>
        <end position="290"/>
    </location>
</feature>
<dbReference type="PROSITE" id="PS50088">
    <property type="entry name" value="ANK_REPEAT"/>
    <property type="match status" value="3"/>
</dbReference>
<dbReference type="GeneID" id="30974484"/>
<evidence type="ECO:0000256" key="1">
    <source>
        <dbReference type="PROSITE-ProRule" id="PRU00023"/>
    </source>
</evidence>
<sequence length="404" mass="44962">MSLLRLPNDVLFMIADLLTAREVVLLVESDPLYHFLNGYLLARYVRTRGRQGAINSAAAHGADEVVQRLLDSGVNVSWKTPYWSCSSPDPDAPYHRQMTPEVRQTFKLHPILFAAGNGRTSVVAKLLEHGADINTKDPGGHSPLHLAAYHGHLETVRILVERGANLLAVNASGARAMGLAAHRRFDEIGDFLDGALQRKYPSMHRVRQREMHQLLWYAAREDDVDRVRDLLARGAEIDYQKPLNDSTALTAATACGSPEMVQLLLEHGASPNTSLSPRPGPPRPGTPTLTLGPLGCALEREQSYRFIELLIKHGLTMAMEASHLERALVLGKFAEFRLLVDTGADIVADPRIIRRLYREAVRRQQGDIVKMLSRMSDKVLEPGEEFIGRFTLTTKDRRHPQSSA</sequence>
<protein>
    <submittedName>
        <fullName evidence="3">Uncharacterized protein</fullName>
    </submittedName>
</protein>
<keyword evidence="1" id="KW-0040">ANK repeat</keyword>
<feature type="repeat" description="ANK" evidence="1">
    <location>
        <begin position="110"/>
        <end position="138"/>
    </location>
</feature>
<dbReference type="Pfam" id="PF12796">
    <property type="entry name" value="Ank_2"/>
    <property type="match status" value="1"/>
</dbReference>
<dbReference type="AlphaFoldDB" id="A0A1L9X2I9"/>
<evidence type="ECO:0000256" key="2">
    <source>
        <dbReference type="SAM" id="MobiDB-lite"/>
    </source>
</evidence>
<dbReference type="PROSITE" id="PS50297">
    <property type="entry name" value="ANK_REP_REGION"/>
    <property type="match status" value="3"/>
</dbReference>
<dbReference type="PANTHER" id="PTHR46224:SF64">
    <property type="entry name" value="IQ MOTIF AND ANKYRIN REPEAT DOMAIN-CONTAINING PROTEIN 1"/>
    <property type="match status" value="1"/>
</dbReference>
<organism evidence="3 4">
    <name type="scientific">Aspergillus aculeatus (strain ATCC 16872 / CBS 172.66 / WB 5094)</name>
    <dbReference type="NCBI Taxonomy" id="690307"/>
    <lineage>
        <taxon>Eukaryota</taxon>
        <taxon>Fungi</taxon>
        <taxon>Dikarya</taxon>
        <taxon>Ascomycota</taxon>
        <taxon>Pezizomycotina</taxon>
        <taxon>Eurotiomycetes</taxon>
        <taxon>Eurotiomycetidae</taxon>
        <taxon>Eurotiales</taxon>
        <taxon>Aspergillaceae</taxon>
        <taxon>Aspergillus</taxon>
        <taxon>Aspergillus subgen. Circumdati</taxon>
    </lineage>
</organism>
<dbReference type="RefSeq" id="XP_020058923.1">
    <property type="nucleotide sequence ID" value="XM_020200670.1"/>
</dbReference>
<feature type="repeat" description="ANK" evidence="1">
    <location>
        <begin position="244"/>
        <end position="276"/>
    </location>
</feature>
<name>A0A1L9X2I9_ASPA1</name>
<dbReference type="OrthoDB" id="4470298at2759"/>
<dbReference type="InterPro" id="IPR051616">
    <property type="entry name" value="Cul2-RING_E3_ligase_SR"/>
</dbReference>
<accession>A0A1L9X2I9</accession>
<proteinExistence type="predicted"/>
<dbReference type="Proteomes" id="UP000184546">
    <property type="component" value="Unassembled WGS sequence"/>
</dbReference>
<evidence type="ECO:0000313" key="4">
    <source>
        <dbReference type="Proteomes" id="UP000184546"/>
    </source>
</evidence>
<dbReference type="SMART" id="SM00248">
    <property type="entry name" value="ANK"/>
    <property type="match status" value="5"/>
</dbReference>
<dbReference type="STRING" id="690307.A0A1L9X2I9"/>
<dbReference type="Pfam" id="PF13637">
    <property type="entry name" value="Ank_4"/>
    <property type="match status" value="1"/>
</dbReference>
<dbReference type="VEuPathDB" id="FungiDB:ASPACDRAFT_39891"/>
<feature type="repeat" description="ANK" evidence="1">
    <location>
        <begin position="139"/>
        <end position="171"/>
    </location>
</feature>
<dbReference type="OMA" id="RDHPICH"/>
<dbReference type="SUPFAM" id="SSF48403">
    <property type="entry name" value="Ankyrin repeat"/>
    <property type="match status" value="1"/>
</dbReference>
<dbReference type="PRINTS" id="PR01415">
    <property type="entry name" value="ANKYRIN"/>
</dbReference>
<dbReference type="EMBL" id="KV878972">
    <property type="protein sequence ID" value="OJK02584.1"/>
    <property type="molecule type" value="Genomic_DNA"/>
</dbReference>
<gene>
    <name evidence="3" type="ORF">ASPACDRAFT_39891</name>
</gene>
<dbReference type="InterPro" id="IPR036770">
    <property type="entry name" value="Ankyrin_rpt-contain_sf"/>
</dbReference>
<dbReference type="InterPro" id="IPR002110">
    <property type="entry name" value="Ankyrin_rpt"/>
</dbReference>
<dbReference type="PANTHER" id="PTHR46224">
    <property type="entry name" value="ANKYRIN REPEAT FAMILY PROTEIN"/>
    <property type="match status" value="1"/>
</dbReference>